<dbReference type="OrthoDB" id="6156944at2759"/>
<evidence type="ECO:0000256" key="4">
    <source>
        <dbReference type="ARBA" id="ARBA00022840"/>
    </source>
</evidence>
<dbReference type="GO" id="GO:0003724">
    <property type="term" value="F:RNA helicase activity"/>
    <property type="evidence" value="ECO:0007669"/>
    <property type="project" value="InterPro"/>
</dbReference>
<gene>
    <name evidence="7" type="primary">DED1</name>
    <name evidence="7" type="ORF">AK812_SmicGene25981</name>
</gene>
<accession>A0A1Q9DAP5</accession>
<dbReference type="InterPro" id="IPR011545">
    <property type="entry name" value="DEAD/DEAH_box_helicase_dom"/>
</dbReference>
<dbReference type="SUPFAM" id="SSF52540">
    <property type="entry name" value="P-loop containing nucleoside triphosphate hydrolases"/>
    <property type="match status" value="1"/>
</dbReference>
<evidence type="ECO:0000256" key="3">
    <source>
        <dbReference type="ARBA" id="ARBA00022806"/>
    </source>
</evidence>
<keyword evidence="2" id="KW-0378">Hydrolase</keyword>
<evidence type="ECO:0000313" key="7">
    <source>
        <dbReference type="EMBL" id="OLP92231.1"/>
    </source>
</evidence>
<dbReference type="EMBL" id="LSRX01000630">
    <property type="protein sequence ID" value="OLP92231.1"/>
    <property type="molecule type" value="Genomic_DNA"/>
</dbReference>
<dbReference type="InterPro" id="IPR011009">
    <property type="entry name" value="Kinase-like_dom_sf"/>
</dbReference>
<dbReference type="GO" id="GO:0016787">
    <property type="term" value="F:hydrolase activity"/>
    <property type="evidence" value="ECO:0007669"/>
    <property type="project" value="UniProtKB-KW"/>
</dbReference>
<dbReference type="Gene3D" id="3.40.50.300">
    <property type="entry name" value="P-loop containing nucleotide triphosphate hydrolases"/>
    <property type="match status" value="1"/>
</dbReference>
<dbReference type="Proteomes" id="UP000186817">
    <property type="component" value="Unassembled WGS sequence"/>
</dbReference>
<evidence type="ECO:0000259" key="6">
    <source>
        <dbReference type="PROSITE" id="PS51195"/>
    </source>
</evidence>
<keyword evidence="3 7" id="KW-0347">Helicase</keyword>
<name>A0A1Q9DAP5_SYMMI</name>
<keyword evidence="4" id="KW-0067">ATP-binding</keyword>
<evidence type="ECO:0000256" key="2">
    <source>
        <dbReference type="ARBA" id="ARBA00022801"/>
    </source>
</evidence>
<organism evidence="7 8">
    <name type="scientific">Symbiodinium microadriaticum</name>
    <name type="common">Dinoflagellate</name>
    <name type="synonym">Zooxanthella microadriatica</name>
    <dbReference type="NCBI Taxonomy" id="2951"/>
    <lineage>
        <taxon>Eukaryota</taxon>
        <taxon>Sar</taxon>
        <taxon>Alveolata</taxon>
        <taxon>Dinophyceae</taxon>
        <taxon>Suessiales</taxon>
        <taxon>Symbiodiniaceae</taxon>
        <taxon>Symbiodinium</taxon>
    </lineage>
</organism>
<evidence type="ECO:0000313" key="8">
    <source>
        <dbReference type="Proteomes" id="UP000186817"/>
    </source>
</evidence>
<protein>
    <submittedName>
        <fullName evidence="7">ATP-dependent RNA helicase DED1</fullName>
    </submittedName>
</protein>
<evidence type="ECO:0000256" key="1">
    <source>
        <dbReference type="ARBA" id="ARBA00022741"/>
    </source>
</evidence>
<dbReference type="GO" id="GO:0003676">
    <property type="term" value="F:nucleic acid binding"/>
    <property type="evidence" value="ECO:0007669"/>
    <property type="project" value="InterPro"/>
</dbReference>
<sequence>MELSALSPLGFAIPNCNRLAEQPHLHVTHARCEQAKSQRSNAQSLCLASLAAAACVRAAVKRRAYGGGYGGGYRNNNLDPEEIRRRTEEKRERETQQFYMFQRSIISRGGVQPKDDAHWDALERRIFGQNHVKAGINFAKYDNIEVTPEGGTGKEQPISSFQEACEKYQLPDELTANLERCGYDTPTPVQKYSIPAVLEGSDVMVAAQTGSGKTAAFLVPIITAALQAGPKELTEEGAVCPTSVILAPTRRGSFSHVLLAKHLLSGEEVAIKVLQKSKVEASELDNHLRCRLFLIMECASDNLAQHILACGRLSVRKGNGFCTEIAQPRKSINQNRPRISSFIMAW</sequence>
<dbReference type="InterPro" id="IPR014014">
    <property type="entry name" value="RNA_helicase_DEAD_Q_motif"/>
</dbReference>
<evidence type="ECO:0000256" key="5">
    <source>
        <dbReference type="PROSITE-ProRule" id="PRU00552"/>
    </source>
</evidence>
<keyword evidence="8" id="KW-1185">Reference proteome</keyword>
<feature type="domain" description="DEAD-box RNA helicase Q" evidence="6">
    <location>
        <begin position="163"/>
        <end position="191"/>
    </location>
</feature>
<dbReference type="PROSITE" id="PS51195">
    <property type="entry name" value="Q_MOTIF"/>
    <property type="match status" value="1"/>
</dbReference>
<dbReference type="Pfam" id="PF00270">
    <property type="entry name" value="DEAD"/>
    <property type="match status" value="1"/>
</dbReference>
<dbReference type="GO" id="GO:0005524">
    <property type="term" value="F:ATP binding"/>
    <property type="evidence" value="ECO:0007669"/>
    <property type="project" value="UniProtKB-KW"/>
</dbReference>
<feature type="short sequence motif" description="Q motif" evidence="5">
    <location>
        <begin position="163"/>
        <end position="191"/>
    </location>
</feature>
<proteinExistence type="predicted"/>
<dbReference type="PANTHER" id="PTHR47958">
    <property type="entry name" value="ATP-DEPENDENT RNA HELICASE DBP3"/>
    <property type="match status" value="1"/>
</dbReference>
<dbReference type="InterPro" id="IPR027417">
    <property type="entry name" value="P-loop_NTPase"/>
</dbReference>
<keyword evidence="1" id="KW-0547">Nucleotide-binding</keyword>
<dbReference type="AlphaFoldDB" id="A0A1Q9DAP5"/>
<comment type="caution">
    <text evidence="7">The sequence shown here is derived from an EMBL/GenBank/DDBJ whole genome shotgun (WGS) entry which is preliminary data.</text>
</comment>
<reference evidence="7 8" key="1">
    <citation type="submission" date="2016-02" db="EMBL/GenBank/DDBJ databases">
        <title>Genome analysis of coral dinoflagellate symbionts highlights evolutionary adaptations to a symbiotic lifestyle.</title>
        <authorList>
            <person name="Aranda M."/>
            <person name="Li Y."/>
            <person name="Liew Y.J."/>
            <person name="Baumgarten S."/>
            <person name="Simakov O."/>
            <person name="Wilson M."/>
            <person name="Piel J."/>
            <person name="Ashoor H."/>
            <person name="Bougouffa S."/>
            <person name="Bajic V.B."/>
            <person name="Ryu T."/>
            <person name="Ravasi T."/>
            <person name="Bayer T."/>
            <person name="Micklem G."/>
            <person name="Kim H."/>
            <person name="Bhak J."/>
            <person name="Lajeunesse T.C."/>
            <person name="Voolstra C.R."/>
        </authorList>
    </citation>
    <scope>NUCLEOTIDE SEQUENCE [LARGE SCALE GENOMIC DNA]</scope>
    <source>
        <strain evidence="7 8">CCMP2467</strain>
    </source>
</reference>
<dbReference type="SUPFAM" id="SSF56112">
    <property type="entry name" value="Protein kinase-like (PK-like)"/>
    <property type="match status" value="1"/>
</dbReference>